<dbReference type="InterPro" id="IPR004364">
    <property type="entry name" value="Aa-tRNA-synt_II"/>
</dbReference>
<dbReference type="GO" id="GO:0005524">
    <property type="term" value="F:ATP binding"/>
    <property type="evidence" value="ECO:0007669"/>
    <property type="project" value="UniProtKB-KW"/>
</dbReference>
<evidence type="ECO:0000256" key="3">
    <source>
        <dbReference type="ARBA" id="ARBA00022598"/>
    </source>
</evidence>
<dbReference type="PANTHER" id="PTHR22594:SF34">
    <property type="entry name" value="ASPARAGINE--TRNA LIGASE, MITOCHONDRIAL-RELATED"/>
    <property type="match status" value="1"/>
</dbReference>
<dbReference type="GO" id="GO:0003676">
    <property type="term" value="F:nucleic acid binding"/>
    <property type="evidence" value="ECO:0007669"/>
    <property type="project" value="InterPro"/>
</dbReference>
<name>A0A067R1K2_ZOONE</name>
<keyword evidence="6" id="KW-0648">Protein biosynthesis</keyword>
<dbReference type="EMBL" id="KK852773">
    <property type="protein sequence ID" value="KDR16817.1"/>
    <property type="molecule type" value="Genomic_DNA"/>
</dbReference>
<dbReference type="FunFam" id="3.30.930.10:FF:000016">
    <property type="entry name" value="Asparagine--tRNA ligase"/>
    <property type="match status" value="1"/>
</dbReference>
<dbReference type="InParanoid" id="A0A067R1K2"/>
<dbReference type="Pfam" id="PF01336">
    <property type="entry name" value="tRNA_anti-codon"/>
    <property type="match status" value="1"/>
</dbReference>
<keyword evidence="7 9" id="KW-0030">Aminoacyl-tRNA synthetase</keyword>
<dbReference type="Gene3D" id="3.30.930.10">
    <property type="entry name" value="Bira Bifunctional Protein, Domain 2"/>
    <property type="match status" value="1"/>
</dbReference>
<dbReference type="NCBIfam" id="TIGR00457">
    <property type="entry name" value="asnS"/>
    <property type="match status" value="1"/>
</dbReference>
<feature type="domain" description="Aminoacyl-transfer RNA synthetases class-II family profile" evidence="8">
    <location>
        <begin position="156"/>
        <end position="473"/>
    </location>
</feature>
<dbReference type="InterPro" id="IPR002312">
    <property type="entry name" value="Asp/Asn-tRNA-synth_IIb"/>
</dbReference>
<dbReference type="SUPFAM" id="SSF50249">
    <property type="entry name" value="Nucleic acid-binding proteins"/>
    <property type="match status" value="1"/>
</dbReference>
<dbReference type="CDD" id="cd04318">
    <property type="entry name" value="EcAsnRS_like_N"/>
    <property type="match status" value="1"/>
</dbReference>
<dbReference type="InterPro" id="IPR004365">
    <property type="entry name" value="NA-bd_OB_tRNA"/>
</dbReference>
<evidence type="ECO:0000313" key="9">
    <source>
        <dbReference type="EMBL" id="KDR16817.1"/>
    </source>
</evidence>
<dbReference type="FunCoup" id="A0A067R1K2">
    <property type="interactions" value="1137"/>
</dbReference>
<proteinExistence type="inferred from homology"/>
<dbReference type="InterPro" id="IPR045864">
    <property type="entry name" value="aa-tRNA-synth_II/BPL/LPL"/>
</dbReference>
<dbReference type="PANTHER" id="PTHR22594">
    <property type="entry name" value="ASPARTYL/LYSYL-TRNA SYNTHETASE"/>
    <property type="match status" value="1"/>
</dbReference>
<dbReference type="STRING" id="136037.A0A067R1K2"/>
<dbReference type="OrthoDB" id="360585at2759"/>
<evidence type="ECO:0000256" key="5">
    <source>
        <dbReference type="ARBA" id="ARBA00022840"/>
    </source>
</evidence>
<dbReference type="InterPro" id="IPR012340">
    <property type="entry name" value="NA-bd_OB-fold"/>
</dbReference>
<dbReference type="GO" id="GO:0004816">
    <property type="term" value="F:asparagine-tRNA ligase activity"/>
    <property type="evidence" value="ECO:0007669"/>
    <property type="project" value="UniProtKB-EC"/>
</dbReference>
<accession>A0A067R1K2</accession>
<dbReference type="OMA" id="PEMAFYD"/>
<dbReference type="Proteomes" id="UP000027135">
    <property type="component" value="Unassembled WGS sequence"/>
</dbReference>
<protein>
    <recommendedName>
        <fullName evidence="2">asparagine--tRNA ligase</fullName>
        <ecNumber evidence="2">6.1.1.22</ecNumber>
    </recommendedName>
</protein>
<evidence type="ECO:0000256" key="6">
    <source>
        <dbReference type="ARBA" id="ARBA00022917"/>
    </source>
</evidence>
<reference evidence="9 10" key="1">
    <citation type="journal article" date="2014" name="Nat. Commun.">
        <title>Molecular traces of alternative social organization in a termite genome.</title>
        <authorList>
            <person name="Terrapon N."/>
            <person name="Li C."/>
            <person name="Robertson H.M."/>
            <person name="Ji L."/>
            <person name="Meng X."/>
            <person name="Booth W."/>
            <person name="Chen Z."/>
            <person name="Childers C.P."/>
            <person name="Glastad K.M."/>
            <person name="Gokhale K."/>
            <person name="Gowin J."/>
            <person name="Gronenberg W."/>
            <person name="Hermansen R.A."/>
            <person name="Hu H."/>
            <person name="Hunt B.G."/>
            <person name="Huylmans A.K."/>
            <person name="Khalil S.M."/>
            <person name="Mitchell R.D."/>
            <person name="Munoz-Torres M.C."/>
            <person name="Mustard J.A."/>
            <person name="Pan H."/>
            <person name="Reese J.T."/>
            <person name="Scharf M.E."/>
            <person name="Sun F."/>
            <person name="Vogel H."/>
            <person name="Xiao J."/>
            <person name="Yang W."/>
            <person name="Yang Z."/>
            <person name="Yang Z."/>
            <person name="Zhou J."/>
            <person name="Zhu J."/>
            <person name="Brent C.S."/>
            <person name="Elsik C.G."/>
            <person name="Goodisman M.A."/>
            <person name="Liberles D.A."/>
            <person name="Roe R.M."/>
            <person name="Vargo E.L."/>
            <person name="Vilcinskas A."/>
            <person name="Wang J."/>
            <person name="Bornberg-Bauer E."/>
            <person name="Korb J."/>
            <person name="Zhang G."/>
            <person name="Liebig J."/>
        </authorList>
    </citation>
    <scope>NUCLEOTIDE SEQUENCE [LARGE SCALE GENOMIC DNA]</scope>
    <source>
        <tissue evidence="9">Whole organism</tissue>
    </source>
</reference>
<dbReference type="EC" id="6.1.1.22" evidence="2"/>
<dbReference type="AlphaFoldDB" id="A0A067R1K2"/>
<dbReference type="PROSITE" id="PS50862">
    <property type="entry name" value="AA_TRNA_LIGASE_II"/>
    <property type="match status" value="1"/>
</dbReference>
<gene>
    <name evidence="9" type="ORF">L798_09483</name>
</gene>
<evidence type="ECO:0000256" key="1">
    <source>
        <dbReference type="ARBA" id="ARBA00008226"/>
    </source>
</evidence>
<evidence type="ECO:0000313" key="10">
    <source>
        <dbReference type="Proteomes" id="UP000027135"/>
    </source>
</evidence>
<sequence length="483" mass="54098">MALRVFLSRVTGNVFYKRSFCSEGKTNIHTRIVDIYNSEPVGSHLLVKGWVKAMRKMKEHVFLDVSDGSCSKKLQVLISKSRQPKSLTYGAAVEAVGSLVTNTNGQLELAAENVTVIGPCIVIDGYPFAPRKSYSPDYIRQFLHLRPRTNAFGALLRIRDAASHAVNEHFRNNGYIHIHTPVLTSNDCEGAGDVFQVKPENEKTVKDMMKDGMSMDEAYFDCNTYLSVSGQLHLEAAVRGLSKVYTFGPTFRAENSRSRLHLAEFYMIEAEAAFIESLEELMNIMENLIKNVTSQVMQKCADDVELLHSSDGNEGPVVSLLQKPFEVMTYEQAIDILGRHSGNFVSQVKKGQGLGKEHELYLVKYAGDCPIFIVDWPSDIKPFYMKQSLQDVSKVSALDLLAPQVGELCGGSLREDNFSLLQDKLQKSGLYEALGWYLELREYGNVPSAGFGMGFERFLQVILGIPNIKDTIPFPRWPHNCKL</sequence>
<comment type="similarity">
    <text evidence="1">Belongs to the class-II aminoacyl-tRNA synthetase family.</text>
</comment>
<keyword evidence="5" id="KW-0067">ATP-binding</keyword>
<dbReference type="Pfam" id="PF00152">
    <property type="entry name" value="tRNA-synt_2"/>
    <property type="match status" value="1"/>
</dbReference>
<dbReference type="InterPro" id="IPR006195">
    <property type="entry name" value="aa-tRNA-synth_II"/>
</dbReference>
<evidence type="ECO:0000256" key="4">
    <source>
        <dbReference type="ARBA" id="ARBA00022741"/>
    </source>
</evidence>
<evidence type="ECO:0000256" key="7">
    <source>
        <dbReference type="ARBA" id="ARBA00023146"/>
    </source>
</evidence>
<evidence type="ECO:0000256" key="2">
    <source>
        <dbReference type="ARBA" id="ARBA00012816"/>
    </source>
</evidence>
<keyword evidence="10" id="KW-1185">Reference proteome</keyword>
<keyword evidence="3" id="KW-0436">Ligase</keyword>
<dbReference type="GO" id="GO:0005739">
    <property type="term" value="C:mitochondrion"/>
    <property type="evidence" value="ECO:0007669"/>
    <property type="project" value="TreeGrafter"/>
</dbReference>
<dbReference type="eggNOG" id="KOG0554">
    <property type="taxonomic scope" value="Eukaryota"/>
</dbReference>
<organism evidence="9 10">
    <name type="scientific">Zootermopsis nevadensis</name>
    <name type="common">Dampwood termite</name>
    <dbReference type="NCBI Taxonomy" id="136037"/>
    <lineage>
        <taxon>Eukaryota</taxon>
        <taxon>Metazoa</taxon>
        <taxon>Ecdysozoa</taxon>
        <taxon>Arthropoda</taxon>
        <taxon>Hexapoda</taxon>
        <taxon>Insecta</taxon>
        <taxon>Pterygota</taxon>
        <taxon>Neoptera</taxon>
        <taxon>Polyneoptera</taxon>
        <taxon>Dictyoptera</taxon>
        <taxon>Blattodea</taxon>
        <taxon>Blattoidea</taxon>
        <taxon>Termitoidae</taxon>
        <taxon>Termopsidae</taxon>
        <taxon>Zootermopsis</taxon>
    </lineage>
</organism>
<keyword evidence="4" id="KW-0547">Nucleotide-binding</keyword>
<dbReference type="GO" id="GO:0006421">
    <property type="term" value="P:asparaginyl-tRNA aminoacylation"/>
    <property type="evidence" value="ECO:0007669"/>
    <property type="project" value="InterPro"/>
</dbReference>
<dbReference type="NCBIfam" id="NF003037">
    <property type="entry name" value="PRK03932.1"/>
    <property type="match status" value="1"/>
</dbReference>
<evidence type="ECO:0000259" key="8">
    <source>
        <dbReference type="PROSITE" id="PS50862"/>
    </source>
</evidence>
<dbReference type="SUPFAM" id="SSF55681">
    <property type="entry name" value="Class II aaRS and biotin synthetases"/>
    <property type="match status" value="1"/>
</dbReference>
<dbReference type="InterPro" id="IPR004522">
    <property type="entry name" value="Asn-tRNA-ligase"/>
</dbReference>
<dbReference type="PRINTS" id="PR01042">
    <property type="entry name" value="TRNASYNTHASP"/>
</dbReference>
<dbReference type="CDD" id="cd00776">
    <property type="entry name" value="AsxRS_core"/>
    <property type="match status" value="1"/>
</dbReference>
<dbReference type="Gene3D" id="2.40.50.140">
    <property type="entry name" value="Nucleic acid-binding proteins"/>
    <property type="match status" value="1"/>
</dbReference>